<organism evidence="1 2">
    <name type="scientific">Plantimonas leprariae</name>
    <dbReference type="NCBI Taxonomy" id="2615207"/>
    <lineage>
        <taxon>Bacteria</taxon>
        <taxon>Pseudomonadati</taxon>
        <taxon>Pseudomonadota</taxon>
        <taxon>Alphaproteobacteria</taxon>
        <taxon>Hyphomicrobiales</taxon>
        <taxon>Aurantimonadaceae</taxon>
        <taxon>Plantimonas</taxon>
    </lineage>
</organism>
<keyword evidence="2" id="KW-1185">Reference proteome</keyword>
<dbReference type="RefSeq" id="WP_150968640.1">
    <property type="nucleotide sequence ID" value="NZ_VZDO01000003.1"/>
</dbReference>
<dbReference type="AlphaFoldDB" id="A0A7V7TXR7"/>
<proteinExistence type="predicted"/>
<sequence length="223" mass="23335">MSAAAAPAPKAVVPKRRGSPRRRLFVVLGLAVLVVAAMAVDTTVVRVGSEGDVRSQAFSPDRYGETEFPRIQADIEKRAPDAATLAAAVIADKAAATKQYGTASSTGAILPVKLTGTVGEGKSGIYDLSVEGVPPDVRVRVQTGPAINGTDLRDATGDIAFGKFKNQIEYQNAGAGINRAMKAKVLDGVDVANLKGKTVEVAGAFRLINPKNWLITPVRLTVK</sequence>
<gene>
    <name evidence="1" type="ORF">F6X38_05740</name>
</gene>
<dbReference type="EMBL" id="VZDO01000003">
    <property type="protein sequence ID" value="KAB0681385.1"/>
    <property type="molecule type" value="Genomic_DNA"/>
</dbReference>
<evidence type="ECO:0000313" key="1">
    <source>
        <dbReference type="EMBL" id="KAB0681385.1"/>
    </source>
</evidence>
<dbReference type="PIRSF" id="PIRSF033535">
    <property type="entry name" value="UCP033535_plp"/>
    <property type="match status" value="1"/>
</dbReference>
<accession>A0A7V7TXR7</accession>
<dbReference type="Pfam" id="PF10054">
    <property type="entry name" value="DUF2291"/>
    <property type="match status" value="1"/>
</dbReference>
<reference evidence="1 2" key="1">
    <citation type="submission" date="2019-09" db="EMBL/GenBank/DDBJ databases">
        <title>YIM 132180 draft genome.</title>
        <authorList>
            <person name="Zhang K."/>
        </authorList>
    </citation>
    <scope>NUCLEOTIDE SEQUENCE [LARGE SCALE GENOMIC DNA]</scope>
    <source>
        <strain evidence="1 2">YIM 132180</strain>
    </source>
</reference>
<dbReference type="InterPro" id="IPR036215">
    <property type="entry name" value="TM0957-like_sf"/>
</dbReference>
<dbReference type="Proteomes" id="UP000432089">
    <property type="component" value="Unassembled WGS sequence"/>
</dbReference>
<evidence type="ECO:0000313" key="2">
    <source>
        <dbReference type="Proteomes" id="UP000432089"/>
    </source>
</evidence>
<dbReference type="SUPFAM" id="SSF141318">
    <property type="entry name" value="TM0957-like"/>
    <property type="match status" value="1"/>
</dbReference>
<dbReference type="InterPro" id="IPR014582">
    <property type="entry name" value="UCP033535_lipo"/>
</dbReference>
<comment type="caution">
    <text evidence="1">The sequence shown here is derived from an EMBL/GenBank/DDBJ whole genome shotgun (WGS) entry which is preliminary data.</text>
</comment>
<name>A0A7V7TXR7_9HYPH</name>
<protein>
    <submittedName>
        <fullName evidence="1">DUF2291 domain-containing protein</fullName>
    </submittedName>
</protein>